<organism evidence="1 2">
    <name type="scientific">Ornithinimicrobium cryptoxanthini</name>
    <dbReference type="NCBI Taxonomy" id="2934161"/>
    <lineage>
        <taxon>Bacteria</taxon>
        <taxon>Bacillati</taxon>
        <taxon>Actinomycetota</taxon>
        <taxon>Actinomycetes</taxon>
        <taxon>Micrococcales</taxon>
        <taxon>Ornithinimicrobiaceae</taxon>
        <taxon>Ornithinimicrobium</taxon>
    </lineage>
</organism>
<protein>
    <submittedName>
        <fullName evidence="1">PqqD family protein</fullName>
    </submittedName>
</protein>
<gene>
    <name evidence="1" type="ORF">NF557_01240</name>
</gene>
<evidence type="ECO:0000313" key="2">
    <source>
        <dbReference type="Proteomes" id="UP001056535"/>
    </source>
</evidence>
<sequence>MTTRYQRPDHLGLIEMDGEADTWPSAYLAILPAGPIHTLDPTGYLIWCTAVDVGEETEVIAEVCVITGETAGHIGADVTAFLGELVRMGLLKAGPES</sequence>
<dbReference type="Pfam" id="PF05402">
    <property type="entry name" value="PqqD"/>
    <property type="match status" value="1"/>
</dbReference>
<dbReference type="RefSeq" id="WP_252621288.1">
    <property type="nucleotide sequence ID" value="NZ_CP099490.1"/>
</dbReference>
<dbReference type="EMBL" id="CP099490">
    <property type="protein sequence ID" value="USQ76584.1"/>
    <property type="molecule type" value="Genomic_DNA"/>
</dbReference>
<name>A0ABY4YIJ6_9MICO</name>
<evidence type="ECO:0000313" key="1">
    <source>
        <dbReference type="EMBL" id="USQ76584.1"/>
    </source>
</evidence>
<dbReference type="Proteomes" id="UP001056535">
    <property type="component" value="Chromosome"/>
</dbReference>
<keyword evidence="2" id="KW-1185">Reference proteome</keyword>
<accession>A0ABY4YIJ6</accession>
<reference evidence="1" key="1">
    <citation type="submission" date="2022-06" db="EMBL/GenBank/DDBJ databases">
        <title>Ornithinimicrobium JY.X270.</title>
        <authorList>
            <person name="Huang Y."/>
        </authorList>
    </citation>
    <scope>NUCLEOTIDE SEQUENCE</scope>
    <source>
        <strain evidence="1">JY.X270</strain>
    </source>
</reference>
<dbReference type="InterPro" id="IPR008792">
    <property type="entry name" value="PQQD"/>
</dbReference>
<proteinExistence type="predicted"/>